<name>A0ABT6DIT0_9BACT</name>
<organism evidence="2 3">
    <name type="scientific">Bdellovibrio svalbardensis</name>
    <dbReference type="NCBI Taxonomy" id="2972972"/>
    <lineage>
        <taxon>Bacteria</taxon>
        <taxon>Pseudomonadati</taxon>
        <taxon>Bdellovibrionota</taxon>
        <taxon>Bdellovibrionia</taxon>
        <taxon>Bdellovibrionales</taxon>
        <taxon>Pseudobdellovibrionaceae</taxon>
        <taxon>Bdellovibrio</taxon>
    </lineage>
</organism>
<keyword evidence="1" id="KW-0732">Signal</keyword>
<evidence type="ECO:0000313" key="2">
    <source>
        <dbReference type="EMBL" id="MDG0816140.1"/>
    </source>
</evidence>
<proteinExistence type="predicted"/>
<feature type="chain" id="PRO_5046587082" evidence="1">
    <location>
        <begin position="22"/>
        <end position="1148"/>
    </location>
</feature>
<reference evidence="2" key="1">
    <citation type="submission" date="2022-08" db="EMBL/GenBank/DDBJ databases">
        <title>Novel Bdellovibrio Species Isolated from Svalbard: Designation Bdellovibrio svalbardensis.</title>
        <authorList>
            <person name="Mitchell R.J."/>
            <person name="Choi S.Y."/>
        </authorList>
    </citation>
    <scope>NUCLEOTIDE SEQUENCE</scope>
    <source>
        <strain evidence="2">PAP01</strain>
    </source>
</reference>
<accession>A0ABT6DIT0</accession>
<gene>
    <name evidence="2" type="ORF">NWE73_07180</name>
</gene>
<comment type="caution">
    <text evidence="2">The sequence shown here is derived from an EMBL/GenBank/DDBJ whole genome shotgun (WGS) entry which is preliminary data.</text>
</comment>
<dbReference type="RefSeq" id="WP_277577618.1">
    <property type="nucleotide sequence ID" value="NZ_JANRMI010000002.1"/>
</dbReference>
<protein>
    <submittedName>
        <fullName evidence="2">Uncharacterized protein</fullName>
    </submittedName>
</protein>
<evidence type="ECO:0000256" key="1">
    <source>
        <dbReference type="SAM" id="SignalP"/>
    </source>
</evidence>
<evidence type="ECO:0000313" key="3">
    <source>
        <dbReference type="Proteomes" id="UP001152321"/>
    </source>
</evidence>
<dbReference type="EMBL" id="JANRMI010000002">
    <property type="protein sequence ID" value="MDG0816140.1"/>
    <property type="molecule type" value="Genomic_DNA"/>
</dbReference>
<dbReference type="Proteomes" id="UP001152321">
    <property type="component" value="Unassembled WGS sequence"/>
</dbReference>
<sequence>MSLRIVIVCALCLMALSIASAESVTMPLKSIKKPASDLIAGSGQAIDVGQAAAMAGQGADLSLYNPADNKMWQNRSYPATEEVVGAFPDGNSGVKFLSEEAAIRKAFTYMSRVQSVSEPGKYYRFSLSRYSHTALMRAALLRKLGYFVESPKYYKNLRVFFANEEEKTTFLSNAEQYMIVDLASRNWVIENNTQNHSLVFSDAVLEPASDEYFDIHWGMAPDPNFPEQLPAVQRFSRYRAYRALILPFALVDVPESINRFSPKLGSVLSGNVVLTHPSAESFASCTYEDARWLMRRMQTLRAQDFADIVKAGAFPPELEPLVLAKLYYRAANGLELFNLQNTANWPKPSLDISSSSGLVQHGKVMREFAPGYPQRFAHGDRQSPFQDGDLGRYLSIRGKTSVLETAINNINERLNFLSTSDLANKRGQQIQQRIIDHIRTNPREPLYQPVEAWGGPVGGLSMQAGRQVTTGTYYGSAAAIQLVDNLSVSANIGYFMALDGVPKISPVGGANLVVTRDYTHVRPLLSIQEGTKVPWQNLVIPRFMGKLAGVLAEEDPKVGDGAVKVPGDGSKPTKIPLDAFLSDLREGEVFTITDSVALAAYAQVSASIDTLMGITPLDFMNTVTLGVDGSRAILRQTSFMRTSEGVQVYVRAQSANAFGLSLDVNYFINLLRVRAQTTLTDLHTDAFIIDYKPEMAEQLDLTQTDNKYVKEFLNTRASLKPTLRALFTQNDPELLYTKFKYQKFEIDHDLKTKEIRTRVLARRVDSLNEDHLLKIRYPRSLDAPDLDPKDEEVVLFSNKRGELVGRDLLGFAMDWISGILNRWAPQGRISLANNDDPNPANTPYGKAYWRTATTESDLSLNQKQYPSVAVLQHVWGGWHLNRKSFMRLLDEVQVQFKGTPIANYRLIEPEAFSNVTSVDFYRITANLSVLPGGLDRIRDLIVQPDANGKPVSRQRWLGGVFQRLSEKMGNPARANDREMFDDLMRIFGNGDYKAGLATFNTMCKESKAQSRQGGKHGEDFPEQSTGAWENGTYYDCLLPWVKKLLEYSANFPKDKKAQTKWLTNVLYILDEQIPLPQLLKFLGEENYIFFVRINGFRTGDEDGDIEYFSNSLGDPKKNIEYANGLINMFATKTRISPIEMDRTQGGFK</sequence>
<feature type="signal peptide" evidence="1">
    <location>
        <begin position="1"/>
        <end position="21"/>
    </location>
</feature>
<keyword evidence="3" id="KW-1185">Reference proteome</keyword>